<dbReference type="OrthoDB" id="9800966at2"/>
<dbReference type="Pfam" id="PF01638">
    <property type="entry name" value="HxlR"/>
    <property type="match status" value="1"/>
</dbReference>
<evidence type="ECO:0000313" key="6">
    <source>
        <dbReference type="Proteomes" id="UP000438120"/>
    </source>
</evidence>
<sequence length="118" mass="13442">MAEAAELKDSPCDCVPAENYEMCQRFVKAFEIIGKKWNGLIISSLCDTKAMRFRDLAHAVGACSDRVLVERLRELEAEGIVNRSKDEERKIVLYTLTPKGAELKPVFEQVHLWADKWA</sequence>
<comment type="caution">
    <text evidence="5">The sequence shown here is derived from an EMBL/GenBank/DDBJ whole genome shotgun (WGS) entry which is preliminary data.</text>
</comment>
<dbReference type="Gene3D" id="1.10.10.10">
    <property type="entry name" value="Winged helix-like DNA-binding domain superfamily/Winged helix DNA-binding domain"/>
    <property type="match status" value="1"/>
</dbReference>
<gene>
    <name evidence="5" type="ORF">FYJ62_03205</name>
</gene>
<protein>
    <submittedName>
        <fullName evidence="5">Helix-turn-helix transcriptional regulator</fullName>
    </submittedName>
</protein>
<dbReference type="InterPro" id="IPR036388">
    <property type="entry name" value="WH-like_DNA-bd_sf"/>
</dbReference>
<feature type="domain" description="HTH hxlR-type" evidence="4">
    <location>
        <begin position="23"/>
        <end position="118"/>
    </location>
</feature>
<evidence type="ECO:0000259" key="4">
    <source>
        <dbReference type="PROSITE" id="PS51118"/>
    </source>
</evidence>
<dbReference type="AlphaFoldDB" id="A0A6A8MDK8"/>
<name>A0A6A8MDK8_9LACO</name>
<dbReference type="InterPro" id="IPR002577">
    <property type="entry name" value="HTH_HxlR"/>
</dbReference>
<dbReference type="SUPFAM" id="SSF46785">
    <property type="entry name" value="Winged helix' DNA-binding domain"/>
    <property type="match status" value="1"/>
</dbReference>
<evidence type="ECO:0000256" key="1">
    <source>
        <dbReference type="ARBA" id="ARBA00023015"/>
    </source>
</evidence>
<evidence type="ECO:0000256" key="3">
    <source>
        <dbReference type="ARBA" id="ARBA00023163"/>
    </source>
</evidence>
<dbReference type="PROSITE" id="PS51118">
    <property type="entry name" value="HTH_HXLR"/>
    <property type="match status" value="1"/>
</dbReference>
<accession>A0A6A8MDK8</accession>
<keyword evidence="3" id="KW-0804">Transcription</keyword>
<dbReference type="InterPro" id="IPR036390">
    <property type="entry name" value="WH_DNA-bd_sf"/>
</dbReference>
<dbReference type="EMBL" id="VUMX01000006">
    <property type="protein sequence ID" value="MST86670.1"/>
    <property type="molecule type" value="Genomic_DNA"/>
</dbReference>
<reference evidence="5 6" key="1">
    <citation type="submission" date="2019-08" db="EMBL/GenBank/DDBJ databases">
        <title>In-depth cultivation of the pig gut microbiome towards novel bacterial diversity and tailored functional studies.</title>
        <authorList>
            <person name="Wylensek D."/>
            <person name="Hitch T.C.A."/>
            <person name="Clavel T."/>
        </authorList>
    </citation>
    <scope>NUCLEOTIDE SEQUENCE [LARGE SCALE GENOMIC DNA]</scope>
    <source>
        <strain evidence="5 6">Bifido-178-WT-2B</strain>
    </source>
</reference>
<dbReference type="Proteomes" id="UP000438120">
    <property type="component" value="Unassembled WGS sequence"/>
</dbReference>
<dbReference type="PANTHER" id="PTHR33204:SF37">
    <property type="entry name" value="HTH-TYPE TRANSCRIPTIONAL REGULATOR YODB"/>
    <property type="match status" value="1"/>
</dbReference>
<keyword evidence="1" id="KW-0805">Transcription regulation</keyword>
<keyword evidence="6" id="KW-1185">Reference proteome</keyword>
<keyword evidence="2" id="KW-0238">DNA-binding</keyword>
<dbReference type="RefSeq" id="WP_154547674.1">
    <property type="nucleotide sequence ID" value="NZ_JBKZBY010000004.1"/>
</dbReference>
<dbReference type="GO" id="GO:0003677">
    <property type="term" value="F:DNA binding"/>
    <property type="evidence" value="ECO:0007669"/>
    <property type="project" value="UniProtKB-KW"/>
</dbReference>
<evidence type="ECO:0000313" key="5">
    <source>
        <dbReference type="EMBL" id="MST86670.1"/>
    </source>
</evidence>
<organism evidence="5 6">
    <name type="scientific">Lactobacillus porci</name>
    <dbReference type="NCBI Taxonomy" id="2012477"/>
    <lineage>
        <taxon>Bacteria</taxon>
        <taxon>Bacillati</taxon>
        <taxon>Bacillota</taxon>
        <taxon>Bacilli</taxon>
        <taxon>Lactobacillales</taxon>
        <taxon>Lactobacillaceae</taxon>
        <taxon>Lactobacillus</taxon>
    </lineage>
</organism>
<evidence type="ECO:0000256" key="2">
    <source>
        <dbReference type="ARBA" id="ARBA00023125"/>
    </source>
</evidence>
<proteinExistence type="predicted"/>
<dbReference type="PANTHER" id="PTHR33204">
    <property type="entry name" value="TRANSCRIPTIONAL REGULATOR, MARR FAMILY"/>
    <property type="match status" value="1"/>
</dbReference>